<reference evidence="4" key="1">
    <citation type="submission" date="2016-07" db="EMBL/GenBank/DDBJ databases">
        <authorList>
            <person name="Florea S."/>
            <person name="Webb J.S."/>
            <person name="Jaromczyk J."/>
            <person name="Schardl C.L."/>
        </authorList>
    </citation>
    <scope>NUCLEOTIDE SEQUENCE [LARGE SCALE GENOMIC DNA]</scope>
    <source>
        <strain evidence="4">MV-1</strain>
    </source>
</reference>
<dbReference type="CDD" id="cd02966">
    <property type="entry name" value="TlpA_like_family"/>
    <property type="match status" value="1"/>
</dbReference>
<feature type="domain" description="Thioredoxin" evidence="2">
    <location>
        <begin position="7"/>
        <end position="158"/>
    </location>
</feature>
<evidence type="ECO:0000259" key="2">
    <source>
        <dbReference type="PROSITE" id="PS51352"/>
    </source>
</evidence>
<dbReference type="Pfam" id="PF00578">
    <property type="entry name" value="AhpC-TSA"/>
    <property type="match status" value="1"/>
</dbReference>
<dbReference type="InterPro" id="IPR017937">
    <property type="entry name" value="Thioredoxin_CS"/>
</dbReference>
<dbReference type="STRING" id="28181.BEN30_13855"/>
<dbReference type="GO" id="GO:0015036">
    <property type="term" value="F:disulfide oxidoreductase activity"/>
    <property type="evidence" value="ECO:0007669"/>
    <property type="project" value="UniProtKB-ARBA"/>
</dbReference>
<accession>A0A1E5Q5H2</accession>
<dbReference type="PANTHER" id="PTHR42852:SF13">
    <property type="entry name" value="PROTEIN DIPZ"/>
    <property type="match status" value="1"/>
</dbReference>
<dbReference type="Proteomes" id="UP000095347">
    <property type="component" value="Unassembled WGS sequence"/>
</dbReference>
<dbReference type="InterPro" id="IPR050553">
    <property type="entry name" value="Thioredoxin_ResA/DsbE_sf"/>
</dbReference>
<dbReference type="PROSITE" id="PS00194">
    <property type="entry name" value="THIOREDOXIN_1"/>
    <property type="match status" value="1"/>
</dbReference>
<dbReference type="AlphaFoldDB" id="A0A1E5Q5H2"/>
<evidence type="ECO:0000313" key="3">
    <source>
        <dbReference type="EMBL" id="OEJ65652.1"/>
    </source>
</evidence>
<dbReference type="InterPro" id="IPR000866">
    <property type="entry name" value="AhpC/TSA"/>
</dbReference>
<proteinExistence type="predicted"/>
<dbReference type="SUPFAM" id="SSF52833">
    <property type="entry name" value="Thioredoxin-like"/>
    <property type="match status" value="1"/>
</dbReference>
<dbReference type="InterPro" id="IPR036249">
    <property type="entry name" value="Thioredoxin-like_sf"/>
</dbReference>
<dbReference type="InterPro" id="IPR013766">
    <property type="entry name" value="Thioredoxin_domain"/>
</dbReference>
<evidence type="ECO:0000313" key="4">
    <source>
        <dbReference type="Proteomes" id="UP000095347"/>
    </source>
</evidence>
<evidence type="ECO:0000256" key="1">
    <source>
        <dbReference type="ARBA" id="ARBA00023284"/>
    </source>
</evidence>
<keyword evidence="1" id="KW-0676">Redox-active center</keyword>
<dbReference type="GO" id="GO:0016209">
    <property type="term" value="F:antioxidant activity"/>
    <property type="evidence" value="ECO:0007669"/>
    <property type="project" value="InterPro"/>
</dbReference>
<protein>
    <recommendedName>
        <fullName evidence="2">Thioredoxin domain-containing protein</fullName>
    </recommendedName>
</protein>
<gene>
    <name evidence="3" type="ORF">BEN30_13855</name>
</gene>
<dbReference type="EMBL" id="MCGG01000047">
    <property type="protein sequence ID" value="OEJ65652.1"/>
    <property type="molecule type" value="Genomic_DNA"/>
</dbReference>
<comment type="caution">
    <text evidence="3">The sequence shown here is derived from an EMBL/GenBank/DDBJ whole genome shotgun (WGS) entry which is preliminary data.</text>
</comment>
<dbReference type="PROSITE" id="PS51352">
    <property type="entry name" value="THIOREDOXIN_2"/>
    <property type="match status" value="1"/>
</dbReference>
<sequence length="158" mass="17812">MLDRLVFSLVLIAGTMWLPAAHATELRPFTRGSFADILAANVGKPLVVNFWSVTCAPCLSEMPQWRTLAQDHAEISLVLVSTDSFDDQARIQQVLKRYDITSLESWVFAEAHKTRLRYDIDKAWRGELPRTYLIGANGKIEARSGVIPLDDLNAWLEP</sequence>
<name>A0A1E5Q5H2_9PROT</name>
<keyword evidence="4" id="KW-1185">Reference proteome</keyword>
<dbReference type="PANTHER" id="PTHR42852">
    <property type="entry name" value="THIOL:DISULFIDE INTERCHANGE PROTEIN DSBE"/>
    <property type="match status" value="1"/>
</dbReference>
<dbReference type="Gene3D" id="3.40.30.10">
    <property type="entry name" value="Glutaredoxin"/>
    <property type="match status" value="1"/>
</dbReference>
<organism evidence="3 4">
    <name type="scientific">Magnetovibrio blakemorei</name>
    <dbReference type="NCBI Taxonomy" id="28181"/>
    <lineage>
        <taxon>Bacteria</taxon>
        <taxon>Pseudomonadati</taxon>
        <taxon>Pseudomonadota</taxon>
        <taxon>Alphaproteobacteria</taxon>
        <taxon>Rhodospirillales</taxon>
        <taxon>Magnetovibrionaceae</taxon>
        <taxon>Magnetovibrio</taxon>
    </lineage>
</organism>